<keyword evidence="2" id="KW-1185">Reference proteome</keyword>
<evidence type="ECO:0000313" key="2">
    <source>
        <dbReference type="Proteomes" id="UP001219525"/>
    </source>
</evidence>
<feature type="non-terminal residue" evidence="1">
    <location>
        <position position="1"/>
    </location>
</feature>
<organism evidence="1 2">
    <name type="scientific">Mycena pura</name>
    <dbReference type="NCBI Taxonomy" id="153505"/>
    <lineage>
        <taxon>Eukaryota</taxon>
        <taxon>Fungi</taxon>
        <taxon>Dikarya</taxon>
        <taxon>Basidiomycota</taxon>
        <taxon>Agaricomycotina</taxon>
        <taxon>Agaricomycetes</taxon>
        <taxon>Agaricomycetidae</taxon>
        <taxon>Agaricales</taxon>
        <taxon>Marasmiineae</taxon>
        <taxon>Mycenaceae</taxon>
        <taxon>Mycena</taxon>
    </lineage>
</organism>
<dbReference type="AlphaFoldDB" id="A0AAD6VL26"/>
<comment type="caution">
    <text evidence="1">The sequence shown here is derived from an EMBL/GenBank/DDBJ whole genome shotgun (WGS) entry which is preliminary data.</text>
</comment>
<dbReference type="EMBL" id="JARJCW010000016">
    <property type="protein sequence ID" value="KAJ7216097.1"/>
    <property type="molecule type" value="Genomic_DNA"/>
</dbReference>
<reference evidence="1" key="1">
    <citation type="submission" date="2023-03" db="EMBL/GenBank/DDBJ databases">
        <title>Massive genome expansion in bonnet fungi (Mycena s.s.) driven by repeated elements and novel gene families across ecological guilds.</title>
        <authorList>
            <consortium name="Lawrence Berkeley National Laboratory"/>
            <person name="Harder C.B."/>
            <person name="Miyauchi S."/>
            <person name="Viragh M."/>
            <person name="Kuo A."/>
            <person name="Thoen E."/>
            <person name="Andreopoulos B."/>
            <person name="Lu D."/>
            <person name="Skrede I."/>
            <person name="Drula E."/>
            <person name="Henrissat B."/>
            <person name="Morin E."/>
            <person name="Kohler A."/>
            <person name="Barry K."/>
            <person name="LaButti K."/>
            <person name="Morin E."/>
            <person name="Salamov A."/>
            <person name="Lipzen A."/>
            <person name="Mereny Z."/>
            <person name="Hegedus B."/>
            <person name="Baldrian P."/>
            <person name="Stursova M."/>
            <person name="Weitz H."/>
            <person name="Taylor A."/>
            <person name="Grigoriev I.V."/>
            <person name="Nagy L.G."/>
            <person name="Martin F."/>
            <person name="Kauserud H."/>
        </authorList>
    </citation>
    <scope>NUCLEOTIDE SEQUENCE</scope>
    <source>
        <strain evidence="1">9144</strain>
    </source>
</reference>
<evidence type="ECO:0000313" key="1">
    <source>
        <dbReference type="EMBL" id="KAJ7216097.1"/>
    </source>
</evidence>
<protein>
    <recommendedName>
        <fullName evidence="3">F-box domain-containing protein</fullName>
    </recommendedName>
</protein>
<proteinExistence type="predicted"/>
<name>A0AAD6VL26_9AGAR</name>
<sequence length="84" mass="9445">MGPHDAFFSQIPTADLLNLMHTCRVVHSLIRETCFDLLRLLSPFFGDATEVEKFRLMAAHTGALISGSTALQFFNRCRWPASAF</sequence>
<accession>A0AAD6VL26</accession>
<gene>
    <name evidence="1" type="ORF">GGX14DRAFT_607323</name>
</gene>
<evidence type="ECO:0008006" key="3">
    <source>
        <dbReference type="Google" id="ProtNLM"/>
    </source>
</evidence>
<dbReference type="Proteomes" id="UP001219525">
    <property type="component" value="Unassembled WGS sequence"/>
</dbReference>